<accession>A0A383D450</accession>
<feature type="non-terminal residue" evidence="1">
    <location>
        <position position="45"/>
    </location>
</feature>
<proteinExistence type="predicted"/>
<dbReference type="AlphaFoldDB" id="A0A383D450"/>
<protein>
    <submittedName>
        <fullName evidence="1">Uncharacterized protein</fullName>
    </submittedName>
</protein>
<sequence>MSRAFRQSNTSQNTFYPKLLGTHCAVVTEHYLATKAGADLLGIGG</sequence>
<dbReference type="EMBL" id="UINC01214003">
    <property type="protein sequence ID" value="SVE39033.1"/>
    <property type="molecule type" value="Genomic_DNA"/>
</dbReference>
<gene>
    <name evidence="1" type="ORF">METZ01_LOCUS491887</name>
</gene>
<evidence type="ECO:0000313" key="1">
    <source>
        <dbReference type="EMBL" id="SVE39033.1"/>
    </source>
</evidence>
<name>A0A383D450_9ZZZZ</name>
<organism evidence="1">
    <name type="scientific">marine metagenome</name>
    <dbReference type="NCBI Taxonomy" id="408172"/>
    <lineage>
        <taxon>unclassified sequences</taxon>
        <taxon>metagenomes</taxon>
        <taxon>ecological metagenomes</taxon>
    </lineage>
</organism>
<reference evidence="1" key="1">
    <citation type="submission" date="2018-05" db="EMBL/GenBank/DDBJ databases">
        <authorList>
            <person name="Lanie J.A."/>
            <person name="Ng W.-L."/>
            <person name="Kazmierczak K.M."/>
            <person name="Andrzejewski T.M."/>
            <person name="Davidsen T.M."/>
            <person name="Wayne K.J."/>
            <person name="Tettelin H."/>
            <person name="Glass J.I."/>
            <person name="Rusch D."/>
            <person name="Podicherti R."/>
            <person name="Tsui H.-C.T."/>
            <person name="Winkler M.E."/>
        </authorList>
    </citation>
    <scope>NUCLEOTIDE SEQUENCE</scope>
</reference>